<dbReference type="InterPro" id="IPR020481">
    <property type="entry name" value="Intracell_prot_inh_BsuPI"/>
</dbReference>
<name>A0A9C7L8Y7_9BACI</name>
<evidence type="ECO:0000256" key="1">
    <source>
        <dbReference type="ARBA" id="ARBA00022729"/>
    </source>
</evidence>
<dbReference type="Pfam" id="PF00395">
    <property type="entry name" value="SLH"/>
    <property type="match status" value="1"/>
</dbReference>
<feature type="domain" description="SLH" evidence="3">
    <location>
        <begin position="91"/>
        <end position="154"/>
    </location>
</feature>
<dbReference type="InterPro" id="IPR001119">
    <property type="entry name" value="SLH_dom"/>
</dbReference>
<reference evidence="4" key="1">
    <citation type="submission" date="2021-10" db="EMBL/GenBank/DDBJ databases">
        <authorList>
            <person name="Criscuolo A."/>
        </authorList>
    </citation>
    <scope>NUCLEOTIDE SEQUENCE</scope>
    <source>
        <strain evidence="4">CIP111885</strain>
    </source>
</reference>
<dbReference type="Gene3D" id="2.60.40.2360">
    <property type="entry name" value="Intracellular proteinase inhibitor BsuPI"/>
    <property type="match status" value="1"/>
</dbReference>
<proteinExistence type="predicted"/>
<evidence type="ECO:0000256" key="2">
    <source>
        <dbReference type="SAM" id="SignalP"/>
    </source>
</evidence>
<gene>
    <name evidence="4" type="ORF">NEOCIP111885_00335</name>
</gene>
<organism evidence="4 5">
    <name type="scientific">Pseudoneobacillus rhizosphaerae</name>
    <dbReference type="NCBI Taxonomy" id="2880968"/>
    <lineage>
        <taxon>Bacteria</taxon>
        <taxon>Bacillati</taxon>
        <taxon>Bacillota</taxon>
        <taxon>Bacilli</taxon>
        <taxon>Bacillales</taxon>
        <taxon>Bacillaceae</taxon>
        <taxon>Pseudoneobacillus</taxon>
    </lineage>
</organism>
<evidence type="ECO:0000259" key="3">
    <source>
        <dbReference type="PROSITE" id="PS51272"/>
    </source>
</evidence>
<dbReference type="Pfam" id="PF12690">
    <property type="entry name" value="BsuPI"/>
    <property type="match status" value="1"/>
</dbReference>
<keyword evidence="1 2" id="KW-0732">Signal</keyword>
<accession>A0A9C7L8Y7</accession>
<dbReference type="Proteomes" id="UP000789845">
    <property type="component" value="Unassembled WGS sequence"/>
</dbReference>
<dbReference type="AlphaFoldDB" id="A0A9C7L8Y7"/>
<protein>
    <recommendedName>
        <fullName evidence="3">SLH domain-containing protein</fullName>
    </recommendedName>
</protein>
<dbReference type="EMBL" id="CAKJTG010000002">
    <property type="protein sequence ID" value="CAG9606647.1"/>
    <property type="molecule type" value="Genomic_DNA"/>
</dbReference>
<feature type="chain" id="PRO_5038734070" description="SLH domain-containing protein" evidence="2">
    <location>
        <begin position="22"/>
        <end position="321"/>
    </location>
</feature>
<dbReference type="PROSITE" id="PS51272">
    <property type="entry name" value="SLH"/>
    <property type="match status" value="1"/>
</dbReference>
<keyword evidence="5" id="KW-1185">Reference proteome</keyword>
<evidence type="ECO:0000313" key="5">
    <source>
        <dbReference type="Proteomes" id="UP000789845"/>
    </source>
</evidence>
<feature type="signal peptide" evidence="2">
    <location>
        <begin position="1"/>
        <end position="21"/>
    </location>
</feature>
<evidence type="ECO:0000313" key="4">
    <source>
        <dbReference type="EMBL" id="CAG9606647.1"/>
    </source>
</evidence>
<dbReference type="RefSeq" id="WP_230494932.1">
    <property type="nucleotide sequence ID" value="NZ_CAKJTG010000002.1"/>
</dbReference>
<comment type="caution">
    <text evidence="4">The sequence shown here is derived from an EMBL/GenBank/DDBJ whole genome shotgun (WGS) entry which is preliminary data.</text>
</comment>
<dbReference type="InterPro" id="IPR038144">
    <property type="entry name" value="IPI"/>
</dbReference>
<sequence>MKKWLILFSAFVLLVPTSTLASVDGNHSTKEISQFEITNQKLSLEDKYSFLKKKGVLKGKPDGLAHFDKELTRAELAVSLYRLFKLEKPLVKIAPLTDTTKHWAKDEILAVTLQGWMDTDNNRKFHPNKKMTIEEVAQVLVKAAELNVDEYASIWLPASNWAQGYMAAVLTENFLSGEEDYRKMATRSHLVYSLYELSKYVDSNKGIWEGSMEPKLAVKANTEDDYRWTFTVKNQTEKEQIVNISASQFDYILKKDGKKIEQYTDNKRWIMLYKETILKQGEELTYTGEFLNLKPGKYELEIWLIDSNWPDAKTKVEFEVK</sequence>